<gene>
    <name evidence="1" type="ORF">PAECIP111894_01053</name>
</gene>
<evidence type="ECO:0000313" key="2">
    <source>
        <dbReference type="Proteomes" id="UP000838749"/>
    </source>
</evidence>
<protein>
    <submittedName>
        <fullName evidence="1">Uncharacterized protein</fullName>
    </submittedName>
</protein>
<reference evidence="1" key="1">
    <citation type="submission" date="2021-12" db="EMBL/GenBank/DDBJ databases">
        <authorList>
            <person name="Criscuolo A."/>
        </authorList>
    </citation>
    <scope>NUCLEOTIDE SEQUENCE</scope>
    <source>
        <strain evidence="1">CIP111894</strain>
    </source>
</reference>
<dbReference type="EMBL" id="CAKMAB010000004">
    <property type="protein sequence ID" value="CAH1054903.1"/>
    <property type="molecule type" value="Genomic_DNA"/>
</dbReference>
<evidence type="ECO:0000313" key="1">
    <source>
        <dbReference type="EMBL" id="CAH1054903.1"/>
    </source>
</evidence>
<sequence length="163" mass="17958">MDTIISGARYDITPILEYSSAPAKDSLESPEAGKKFYYFGGENQAKAANADELIAQIELGVNTFNEKVQQQKSLSDTATLTLSNVLKDLDLNVDPNSSQLWEQNLASDAVSLRAYPEAYYLNFPSMNQYQSGVNHLQKPSHSLPLRPLFLPIHFVGAAPIVIP</sequence>
<dbReference type="Proteomes" id="UP000838749">
    <property type="component" value="Unassembled WGS sequence"/>
</dbReference>
<accession>A0ABM9B8H5</accession>
<keyword evidence="2" id="KW-1185">Reference proteome</keyword>
<comment type="caution">
    <text evidence="1">The sequence shown here is derived from an EMBL/GenBank/DDBJ whole genome shotgun (WGS) entry which is preliminary data.</text>
</comment>
<proteinExistence type="predicted"/>
<name>A0ABM9B8H5_9BACL</name>
<organism evidence="1 2">
    <name type="scientific">Paenibacillus pseudetheri</name>
    <dbReference type="NCBI Taxonomy" id="2897682"/>
    <lineage>
        <taxon>Bacteria</taxon>
        <taxon>Bacillati</taxon>
        <taxon>Bacillota</taxon>
        <taxon>Bacilli</taxon>
        <taxon>Bacillales</taxon>
        <taxon>Paenibacillaceae</taxon>
        <taxon>Paenibacillus</taxon>
    </lineage>
</organism>